<keyword evidence="5" id="KW-0146">Chitin degradation</keyword>
<comment type="similarity">
    <text evidence="2">Belongs to the glycosyl hydrolase 18 family. Chitinase class II subfamily.</text>
</comment>
<dbReference type="GO" id="GO:0008843">
    <property type="term" value="F:endochitinase activity"/>
    <property type="evidence" value="ECO:0007669"/>
    <property type="project" value="UniProtKB-EC"/>
</dbReference>
<organism evidence="13">
    <name type="scientific">Paenibacillus sp. FPU-7</name>
    <dbReference type="NCBI Taxonomy" id="762821"/>
    <lineage>
        <taxon>Bacteria</taxon>
        <taxon>Bacillati</taxon>
        <taxon>Bacillota</taxon>
        <taxon>Bacilli</taxon>
        <taxon>Bacillales</taxon>
        <taxon>Paenibacillaceae</taxon>
        <taxon>Paenibacillus</taxon>
    </lineage>
</organism>
<accession>K7ZNA8</accession>
<keyword evidence="6" id="KW-0119">Carbohydrate metabolism</keyword>
<dbReference type="GO" id="GO:0006032">
    <property type="term" value="P:chitin catabolic process"/>
    <property type="evidence" value="ECO:0007669"/>
    <property type="project" value="UniProtKB-KW"/>
</dbReference>
<evidence type="ECO:0000256" key="7">
    <source>
        <dbReference type="ARBA" id="ARBA00023295"/>
    </source>
</evidence>
<dbReference type="SMART" id="SM00060">
    <property type="entry name" value="FN3"/>
    <property type="match status" value="2"/>
</dbReference>
<dbReference type="Gene3D" id="2.10.10.20">
    <property type="entry name" value="Carbohydrate-binding module superfamily 5/12"/>
    <property type="match status" value="1"/>
</dbReference>
<dbReference type="AlphaFoldDB" id="K7ZNA8"/>
<evidence type="ECO:0000256" key="3">
    <source>
        <dbReference type="ARBA" id="ARBA00012729"/>
    </source>
</evidence>
<dbReference type="CDD" id="cd06548">
    <property type="entry name" value="GH18_chitinase"/>
    <property type="match status" value="1"/>
</dbReference>
<evidence type="ECO:0000256" key="6">
    <source>
        <dbReference type="ARBA" id="ARBA00023277"/>
    </source>
</evidence>
<dbReference type="SUPFAM" id="SSF51445">
    <property type="entry name" value="(Trans)glycosidases"/>
    <property type="match status" value="1"/>
</dbReference>
<dbReference type="PROSITE" id="PS01095">
    <property type="entry name" value="GH18_1"/>
    <property type="match status" value="1"/>
</dbReference>
<evidence type="ECO:0000259" key="11">
    <source>
        <dbReference type="PROSITE" id="PS50853"/>
    </source>
</evidence>
<feature type="chain" id="PRO_5038607147" description="chitinase" evidence="10">
    <location>
        <begin position="29"/>
        <end position="724"/>
    </location>
</feature>
<keyword evidence="8" id="KW-0624">Polysaccharide degradation</keyword>
<dbReference type="EMBL" id="AB683962">
    <property type="protein sequence ID" value="BAM67140.1"/>
    <property type="molecule type" value="Genomic_DNA"/>
</dbReference>
<dbReference type="InterPro" id="IPR003610">
    <property type="entry name" value="CBM5/12"/>
</dbReference>
<dbReference type="InterPro" id="IPR001579">
    <property type="entry name" value="Glyco_hydro_18_chit_AS"/>
</dbReference>
<dbReference type="InterPro" id="IPR036573">
    <property type="entry name" value="CBM_sf_5/12"/>
</dbReference>
<evidence type="ECO:0000256" key="1">
    <source>
        <dbReference type="ARBA" id="ARBA00000822"/>
    </source>
</evidence>
<keyword evidence="4 9" id="KW-0378">Hydrolase</keyword>
<dbReference type="Gene3D" id="3.20.20.80">
    <property type="entry name" value="Glycosidases"/>
    <property type="match status" value="1"/>
</dbReference>
<dbReference type="SUPFAM" id="SSF49265">
    <property type="entry name" value="Fibronectin type III"/>
    <property type="match status" value="1"/>
</dbReference>
<name>K7ZNA8_9BACL</name>
<dbReference type="SMART" id="SM00636">
    <property type="entry name" value="Glyco_18"/>
    <property type="match status" value="1"/>
</dbReference>
<dbReference type="SUPFAM" id="SSF51055">
    <property type="entry name" value="Carbohydrate binding domain"/>
    <property type="match status" value="1"/>
</dbReference>
<comment type="catalytic activity">
    <reaction evidence="1">
        <text>Random endo-hydrolysis of N-acetyl-beta-D-glucosaminide (1-&gt;4)-beta-linkages in chitin and chitodextrins.</text>
        <dbReference type="EC" id="3.2.1.14"/>
    </reaction>
</comment>
<dbReference type="Pfam" id="PF00704">
    <property type="entry name" value="Glyco_hydro_18"/>
    <property type="match status" value="1"/>
</dbReference>
<dbReference type="InterPro" id="IPR013783">
    <property type="entry name" value="Ig-like_fold"/>
</dbReference>
<feature type="domain" description="Fibronectin type-III" evidence="11">
    <location>
        <begin position="591"/>
        <end position="676"/>
    </location>
</feature>
<evidence type="ECO:0000256" key="9">
    <source>
        <dbReference type="RuleBase" id="RU000489"/>
    </source>
</evidence>
<dbReference type="Pfam" id="PF02839">
    <property type="entry name" value="CBM_5_12"/>
    <property type="match status" value="1"/>
</dbReference>
<dbReference type="PANTHER" id="PTHR11177">
    <property type="entry name" value="CHITINASE"/>
    <property type="match status" value="1"/>
</dbReference>
<dbReference type="InterPro" id="IPR036116">
    <property type="entry name" value="FN3_sf"/>
</dbReference>
<keyword evidence="7 9" id="KW-0326">Glycosidase</keyword>
<dbReference type="GO" id="GO:0008061">
    <property type="term" value="F:chitin binding"/>
    <property type="evidence" value="ECO:0007669"/>
    <property type="project" value="InterPro"/>
</dbReference>
<dbReference type="InterPro" id="IPR050314">
    <property type="entry name" value="Glycosyl_Hydrlase_18"/>
</dbReference>
<proteinExistence type="inferred from homology"/>
<dbReference type="EC" id="3.2.1.14" evidence="3"/>
<dbReference type="InterPro" id="IPR003961">
    <property type="entry name" value="FN3_dom"/>
</dbReference>
<feature type="signal peptide" evidence="10">
    <location>
        <begin position="1"/>
        <end position="28"/>
    </location>
</feature>
<protein>
    <recommendedName>
        <fullName evidence="3">chitinase</fullName>
        <ecNumber evidence="3">3.2.1.14</ecNumber>
    </recommendedName>
</protein>
<dbReference type="Pfam" id="PF00041">
    <property type="entry name" value="fn3"/>
    <property type="match status" value="2"/>
</dbReference>
<dbReference type="CDD" id="cd12214">
    <property type="entry name" value="ChiA1_BD"/>
    <property type="match status" value="1"/>
</dbReference>
<keyword evidence="10" id="KW-0732">Signal</keyword>
<dbReference type="Gene3D" id="3.10.50.10">
    <property type="match status" value="1"/>
</dbReference>
<gene>
    <name evidence="13" type="primary">chiD</name>
</gene>
<feature type="domain" description="Fibronectin type-III" evidence="11">
    <location>
        <begin position="497"/>
        <end position="582"/>
    </location>
</feature>
<evidence type="ECO:0000256" key="5">
    <source>
        <dbReference type="ARBA" id="ARBA00023024"/>
    </source>
</evidence>
<dbReference type="InterPro" id="IPR017853">
    <property type="entry name" value="GH"/>
</dbReference>
<dbReference type="InterPro" id="IPR011583">
    <property type="entry name" value="Chitinase_II/V-like_cat"/>
</dbReference>
<dbReference type="SMART" id="SM00495">
    <property type="entry name" value="ChtBD3"/>
    <property type="match status" value="1"/>
</dbReference>
<dbReference type="CDD" id="cd00063">
    <property type="entry name" value="FN3"/>
    <property type="match status" value="2"/>
</dbReference>
<dbReference type="SUPFAM" id="SSF54556">
    <property type="entry name" value="Chitinase insertion domain"/>
    <property type="match status" value="1"/>
</dbReference>
<feature type="domain" description="GH18" evidence="12">
    <location>
        <begin position="49"/>
        <end position="485"/>
    </location>
</feature>
<evidence type="ECO:0000256" key="2">
    <source>
        <dbReference type="ARBA" id="ARBA00009121"/>
    </source>
</evidence>
<dbReference type="InterPro" id="IPR029070">
    <property type="entry name" value="Chitinase_insertion_sf"/>
</dbReference>
<dbReference type="PROSITE" id="PS51910">
    <property type="entry name" value="GH18_2"/>
    <property type="match status" value="1"/>
</dbReference>
<evidence type="ECO:0000256" key="4">
    <source>
        <dbReference type="ARBA" id="ARBA00022801"/>
    </source>
</evidence>
<dbReference type="GO" id="GO:0000272">
    <property type="term" value="P:polysaccharide catabolic process"/>
    <property type="evidence" value="ECO:0007669"/>
    <property type="project" value="UniProtKB-KW"/>
</dbReference>
<evidence type="ECO:0000256" key="8">
    <source>
        <dbReference type="ARBA" id="ARBA00023326"/>
    </source>
</evidence>
<evidence type="ECO:0000313" key="13">
    <source>
        <dbReference type="EMBL" id="BAM67140.1"/>
    </source>
</evidence>
<dbReference type="GO" id="GO:0005576">
    <property type="term" value="C:extracellular region"/>
    <property type="evidence" value="ECO:0007669"/>
    <property type="project" value="InterPro"/>
</dbReference>
<dbReference type="FunFam" id="3.20.20.80:FF:000153">
    <property type="entry name" value="Chitinase A1"/>
    <property type="match status" value="1"/>
</dbReference>
<dbReference type="Gene3D" id="2.60.40.10">
    <property type="entry name" value="Immunoglobulins"/>
    <property type="match status" value="2"/>
</dbReference>
<evidence type="ECO:0000259" key="12">
    <source>
        <dbReference type="PROSITE" id="PS51910"/>
    </source>
</evidence>
<evidence type="ECO:0000256" key="10">
    <source>
        <dbReference type="SAM" id="SignalP"/>
    </source>
</evidence>
<reference evidence="13" key="1">
    <citation type="journal article" date="2013" name="Appl. Environ. Microbiol.">
        <title>Cooperative Degradation of Chitin by Extracellular and Cell Surface-Expressed Chitinases from Paenibacillus sp. Strain FPU-7.</title>
        <authorList>
            <person name="Itoh T."/>
            <person name="Hibi T."/>
            <person name="Fujii Y."/>
            <person name="Sugimoto I."/>
            <person name="Fujiwara A."/>
            <person name="Suzuki F."/>
            <person name="Iwasaki Y."/>
            <person name="Kim J.-K."/>
            <person name="Taketo A."/>
            <person name="Kimoto H."/>
        </authorList>
    </citation>
    <scope>NUCLEOTIDE SEQUENCE</scope>
    <source>
        <strain evidence="13">FPU-7</strain>
    </source>
</reference>
<sequence>MFNLKRRTAAKRALFTLLSFIVALSAFLGLPSAPTVGAAASTPAAAPSYNVVGYFTSWGIYDPNFQVTDLNASKLTHLNYAFADICWNGRHGNSSPESPNKTTWSCTDSHVPLQKGSVPNGTIVLGEPWADVNNSDPAPGVEWEDCDTKALCGNFYALKKLKAANPHLKTLISVGGWTWSNRFSDVAADAATRAVFAKSAVTFLRTYGFDGVDLDWEYPVEGGLGGNSARPADKQNYTLLLQEIRKELNAAGAADGKTYLLTIASGASQKFVTNTEIDKIAQIVDWINIMTYDFHGDWEKRTNNNAPLYADTRDPDLDKKFYTDGAIQIYKNAGVPGNKLTLGLPFYGRGWTNCAPGAAGDGLYQECTPDWNGNYVPRGTWDTFETGNSGFFDYGDLGGNYVNKNGYTRYWNDQAKVPYLYNPTTKTFISYDDEQSIKFKTDYIKSQGLAGAMVWDTSSDCRKSPKYTCTGATLLEKIASELGGTGGGTPDTTAPSVPANVQLVSKTDKTVSLRWDASTDNVGVVGYDVYQGAALAGTTAQTTFTISGLTPETTYSFTVKAKDAAGNISAAGSALQVTTSKTGSEQLPPTAPANLTTTAKTDTTVDLKWDASTDNIGVVGYDIYQGTTKVGSASTLTYKVTGLTANTAYTFTVKARNAAGLISAPSNALTVTTNAASIAEWKANVAYKVNDLVTYAGKTYKCKQAHTSLPGWEPANVAALWALQ</sequence>
<dbReference type="GO" id="GO:0030246">
    <property type="term" value="F:carbohydrate binding"/>
    <property type="evidence" value="ECO:0007669"/>
    <property type="project" value="InterPro"/>
</dbReference>
<dbReference type="PANTHER" id="PTHR11177:SF317">
    <property type="entry name" value="CHITINASE 12-RELATED"/>
    <property type="match status" value="1"/>
</dbReference>
<dbReference type="InterPro" id="IPR001223">
    <property type="entry name" value="Glyco_hydro18_cat"/>
</dbReference>
<dbReference type="PROSITE" id="PS50853">
    <property type="entry name" value="FN3"/>
    <property type="match status" value="2"/>
</dbReference>